<accession>A0A099NUF6</accession>
<keyword evidence="2" id="KW-0963">Cytoplasm</keyword>
<reference evidence="8 11" key="5">
    <citation type="submission" date="2017-05" db="EMBL/GenBank/DDBJ databases">
        <title>The Genome Sequence of Candida krusei Ckrusei653.</title>
        <authorList>
            <person name="Cuomo C."/>
            <person name="Forche A."/>
            <person name="Young S."/>
            <person name="Abouelleil A."/>
            <person name="Cao P."/>
            <person name="Chapman S."/>
            <person name="Cusick C."/>
            <person name="Shea T."/>
            <person name="Nusbaum C."/>
            <person name="Birren B."/>
        </authorList>
    </citation>
    <scope>NUCLEOTIDE SEQUENCE [LARGE SCALE GENOMIC DNA]</scope>
    <source>
        <strain evidence="8 11">Ckrusei653</strain>
    </source>
</reference>
<evidence type="ECO:0000313" key="6">
    <source>
        <dbReference type="EMBL" id="KGK35639.1"/>
    </source>
</evidence>
<dbReference type="GO" id="GO:0005737">
    <property type="term" value="C:cytoplasm"/>
    <property type="evidence" value="ECO:0007669"/>
    <property type="project" value="UniProtKB-SubCell"/>
</dbReference>
<dbReference type="AlphaFoldDB" id="A0A099NUF6"/>
<comment type="subcellular location">
    <subcellularLocation>
        <location evidence="1">Cytoplasm</location>
    </subcellularLocation>
</comment>
<dbReference type="EMBL" id="MQVM01000015">
    <property type="protein sequence ID" value="ONH73289.1"/>
    <property type="molecule type" value="Genomic_DNA"/>
</dbReference>
<reference evidence="6" key="2">
    <citation type="submission" date="2014-08" db="EMBL/GenBank/DDBJ databases">
        <title>Exploiting Issatchenkia orientalis SD108 for Succinic Acid Production.</title>
        <authorList>
            <person name="Xiao H."/>
            <person name="Shao Z."/>
            <person name="Jiang Y."/>
            <person name="Dole S."/>
            <person name="Zhao H."/>
        </authorList>
    </citation>
    <scope>NUCLEOTIDE SEQUENCE [LARGE SCALE GENOMIC DNA]</scope>
    <source>
        <strain evidence="6">SD108</strain>
    </source>
</reference>
<dbReference type="GO" id="GO:0007017">
    <property type="term" value="P:microtubule-based process"/>
    <property type="evidence" value="ECO:0007669"/>
    <property type="project" value="InterPro"/>
</dbReference>
<reference evidence="10" key="3">
    <citation type="journal article" date="2017" name="Genome Announc.">
        <title>Genome sequences of Cyberlindnera fabianii 65, Pichia kudriavzevii 129, and Saccharomyces cerevisiae 131 isolated from fermented masau fruits in Zimbabwe.</title>
        <authorList>
            <person name="van Rijswijck I.M.H."/>
            <person name="Derks M.F.L."/>
            <person name="Abee T."/>
            <person name="de Ridder D."/>
            <person name="Smid E.J."/>
        </authorList>
    </citation>
    <scope>NUCLEOTIDE SEQUENCE [LARGE SCALE GENOMIC DNA]</scope>
    <source>
        <strain evidence="10">129</strain>
    </source>
</reference>
<sequence>MSDFYSEIVPVSAEEEEVYESIPPNHNRKVTRREENEDEDIVIEEINHSKLQSLNEEFESKVRDKLLYSNRLNGNENKELIKKNRLLRFKFLENELRALMVELKEENQEDEKPLLDKVNKMVGDISSFKLEQDLDSFVNYWDERLKNVCIPNSKDKKVDIFSKTQVSDTSDVELESRIAKLERILESRKTDVSLPDAISDLEMKIEAFLTNKQNLQNFEEEIGTLINNCEEYMNKSKTIHDKSEIVPLTDRKLCFLYEKLKRLPEFSQMSMELVSRLKSLNHIILESTGTIEFMKNLENDFTSIESKLSAWEEKLDSLEDQLALDRDIFNISVLKLSGSNELHKE</sequence>
<evidence type="ECO:0000313" key="11">
    <source>
        <dbReference type="Proteomes" id="UP000195871"/>
    </source>
</evidence>
<dbReference type="Proteomes" id="UP000249293">
    <property type="component" value="Chromosome 2"/>
</dbReference>
<dbReference type="Proteomes" id="UP000189274">
    <property type="component" value="Unassembled WGS sequence"/>
</dbReference>
<reference evidence="7" key="4">
    <citation type="submission" date="2017-01" db="EMBL/GenBank/DDBJ databases">
        <authorList>
            <person name="Mah S.A."/>
            <person name="Swanson W.J."/>
            <person name="Moy G.W."/>
            <person name="Vacquier V.D."/>
        </authorList>
    </citation>
    <scope>NUCLEOTIDE SEQUENCE [LARGE SCALE GENOMIC DNA]</scope>
    <source>
        <strain evidence="7">129</strain>
    </source>
</reference>
<evidence type="ECO:0000256" key="3">
    <source>
        <dbReference type="SAM" id="Coils"/>
    </source>
</evidence>
<dbReference type="Proteomes" id="UP000029867">
    <property type="component" value="Unassembled WGS sequence"/>
</dbReference>
<feature type="region of interest" description="Disordered" evidence="4">
    <location>
        <begin position="16"/>
        <end position="36"/>
    </location>
</feature>
<evidence type="ECO:0000256" key="2">
    <source>
        <dbReference type="ARBA" id="ARBA00022490"/>
    </source>
</evidence>
<organism evidence="6 9">
    <name type="scientific">Pichia kudriavzevii</name>
    <name type="common">Yeast</name>
    <name type="synonym">Issatchenkia orientalis</name>
    <dbReference type="NCBI Taxonomy" id="4909"/>
    <lineage>
        <taxon>Eukaryota</taxon>
        <taxon>Fungi</taxon>
        <taxon>Dikarya</taxon>
        <taxon>Ascomycota</taxon>
        <taxon>Saccharomycotina</taxon>
        <taxon>Pichiomycetes</taxon>
        <taxon>Pichiales</taxon>
        <taxon>Pichiaceae</taxon>
        <taxon>Pichia</taxon>
    </lineage>
</organism>
<keyword evidence="3" id="KW-0175">Coiled coil</keyword>
<keyword evidence="12" id="KW-1185">Reference proteome</keyword>
<dbReference type="EMBL" id="CP028774">
    <property type="protein sequence ID" value="AWU74883.1"/>
    <property type="molecule type" value="Genomic_DNA"/>
</dbReference>
<proteinExistence type="predicted"/>
<feature type="coiled-coil region" evidence="3">
    <location>
        <begin position="294"/>
        <end position="328"/>
    </location>
</feature>
<evidence type="ECO:0000313" key="8">
    <source>
        <dbReference type="EMBL" id="OUT20000.1"/>
    </source>
</evidence>
<evidence type="ECO:0000256" key="1">
    <source>
        <dbReference type="ARBA" id="ARBA00004496"/>
    </source>
</evidence>
<dbReference type="VEuPathDB" id="FungiDB:C5L36_0B01480"/>
<dbReference type="OrthoDB" id="3994644at2759"/>
<protein>
    <submittedName>
        <fullName evidence="6">Uncharacterized protein</fullName>
    </submittedName>
</protein>
<dbReference type="Pfam" id="PF04912">
    <property type="entry name" value="Dynamitin"/>
    <property type="match status" value="1"/>
</dbReference>
<evidence type="ECO:0000313" key="5">
    <source>
        <dbReference type="EMBL" id="AWU74883.1"/>
    </source>
</evidence>
<evidence type="ECO:0000313" key="7">
    <source>
        <dbReference type="EMBL" id="ONH73289.1"/>
    </source>
</evidence>
<evidence type="ECO:0000313" key="12">
    <source>
        <dbReference type="Proteomes" id="UP000249293"/>
    </source>
</evidence>
<evidence type="ECO:0000313" key="9">
    <source>
        <dbReference type="Proteomes" id="UP000029867"/>
    </source>
</evidence>
<dbReference type="Proteomes" id="UP000195871">
    <property type="component" value="Unassembled WGS sequence"/>
</dbReference>
<name>A0A099NUF6_PICKU</name>
<dbReference type="HOGENOM" id="CLU_804258_0_0_1"/>
<dbReference type="GO" id="GO:0005869">
    <property type="term" value="C:dynactin complex"/>
    <property type="evidence" value="ECO:0007669"/>
    <property type="project" value="InterPro"/>
</dbReference>
<evidence type="ECO:0000256" key="4">
    <source>
        <dbReference type="SAM" id="MobiDB-lite"/>
    </source>
</evidence>
<reference evidence="9" key="1">
    <citation type="journal article" date="2014" name="Microb. Cell Fact.">
        <title>Exploiting Issatchenkia orientalis SD108 for succinic acid production.</title>
        <authorList>
            <person name="Xiao H."/>
            <person name="Shao Z."/>
            <person name="Jiang Y."/>
            <person name="Dole S."/>
            <person name="Zhao H."/>
        </authorList>
    </citation>
    <scope>NUCLEOTIDE SEQUENCE [LARGE SCALE GENOMIC DNA]</scope>
    <source>
        <strain evidence="9">SD108</strain>
    </source>
</reference>
<evidence type="ECO:0000313" key="10">
    <source>
        <dbReference type="Proteomes" id="UP000189274"/>
    </source>
</evidence>
<reference evidence="5 12" key="6">
    <citation type="submission" date="2018-06" db="EMBL/GenBank/DDBJ databases">
        <title>Population genomics shows no distinction between pathogenic Candida krusei and environmental Pichia kudriavzevii: One species, four names.</title>
        <authorList>
            <person name="Douglass A.P."/>
            <person name="Offei B."/>
            <person name="Braun-Galleani S."/>
            <person name="Coughlan A.Y."/>
            <person name="Martos A."/>
            <person name="Ortiz-Merino R.A."/>
            <person name="Byrne K.P."/>
            <person name="Wolfe K.H."/>
        </authorList>
    </citation>
    <scope>NUCLEOTIDE SEQUENCE [LARGE SCALE GENOMIC DNA]</scope>
    <source>
        <strain evidence="5 12">CBS573</strain>
    </source>
</reference>
<gene>
    <name evidence="7" type="ORF">BOH78_3214</name>
    <name evidence="5" type="ORF">C5L36_0B01480</name>
    <name evidence="8" type="ORF">CAS74_005122</name>
    <name evidence="6" type="ORF">JL09_g5211</name>
</gene>
<dbReference type="STRING" id="4909.A0A099NUF6"/>
<dbReference type="EMBL" id="NHMM01000010">
    <property type="protein sequence ID" value="OUT20000.1"/>
    <property type="molecule type" value="Genomic_DNA"/>
</dbReference>
<dbReference type="EMBL" id="JQFK01000462">
    <property type="protein sequence ID" value="KGK35639.1"/>
    <property type="molecule type" value="Genomic_DNA"/>
</dbReference>
<dbReference type="InterPro" id="IPR028133">
    <property type="entry name" value="Dynamitin"/>
</dbReference>